<keyword evidence="4 8" id="KW-0418">Kinase</keyword>
<dbReference type="NCBIfam" id="TIGR00017">
    <property type="entry name" value="cmk"/>
    <property type="match status" value="1"/>
</dbReference>
<dbReference type="Pfam" id="PF02224">
    <property type="entry name" value="Cytidylate_kin"/>
    <property type="match status" value="1"/>
</dbReference>
<dbReference type="GO" id="GO:0036431">
    <property type="term" value="F:dCMP kinase activity"/>
    <property type="evidence" value="ECO:0007669"/>
    <property type="project" value="InterPro"/>
</dbReference>
<protein>
    <recommendedName>
        <fullName evidence="8">Cytidylate kinase</fullName>
        <shortName evidence="8">CK</shortName>
        <ecNumber evidence="8">2.7.4.25</ecNumber>
    </recommendedName>
    <alternativeName>
        <fullName evidence="8">Cytidine monophosphate kinase</fullName>
        <shortName evidence="8">CMP kinase</shortName>
    </alternativeName>
</protein>
<evidence type="ECO:0000256" key="7">
    <source>
        <dbReference type="ARBA" id="ARBA00048478"/>
    </source>
</evidence>
<dbReference type="EMBL" id="CP046401">
    <property type="protein sequence ID" value="QGY43301.1"/>
    <property type="molecule type" value="Genomic_DNA"/>
</dbReference>
<organism evidence="10 11">
    <name type="scientific">Maribellus comscasis</name>
    <dbReference type="NCBI Taxonomy" id="2681766"/>
    <lineage>
        <taxon>Bacteria</taxon>
        <taxon>Pseudomonadati</taxon>
        <taxon>Bacteroidota</taxon>
        <taxon>Bacteroidia</taxon>
        <taxon>Marinilabiliales</taxon>
        <taxon>Prolixibacteraceae</taxon>
        <taxon>Maribellus</taxon>
    </lineage>
</organism>
<comment type="catalytic activity">
    <reaction evidence="6 8">
        <text>dCMP + ATP = dCDP + ADP</text>
        <dbReference type="Rhea" id="RHEA:25094"/>
        <dbReference type="ChEBI" id="CHEBI:30616"/>
        <dbReference type="ChEBI" id="CHEBI:57566"/>
        <dbReference type="ChEBI" id="CHEBI:58593"/>
        <dbReference type="ChEBI" id="CHEBI:456216"/>
        <dbReference type="EC" id="2.7.4.25"/>
    </reaction>
</comment>
<feature type="binding site" evidence="8">
    <location>
        <begin position="12"/>
        <end position="20"/>
    </location>
    <ligand>
        <name>ATP</name>
        <dbReference type="ChEBI" id="CHEBI:30616"/>
    </ligand>
</feature>
<evidence type="ECO:0000256" key="5">
    <source>
        <dbReference type="ARBA" id="ARBA00022840"/>
    </source>
</evidence>
<dbReference type="InterPro" id="IPR027417">
    <property type="entry name" value="P-loop_NTPase"/>
</dbReference>
<comment type="subcellular location">
    <subcellularLocation>
        <location evidence="8">Cytoplasm</location>
    </subcellularLocation>
</comment>
<sequence length="234" mass="26721">MNDKKIVIAVDGHSSCGKSTMAKSLARLLGYIYIDSGAMYRAVTLYSLRKGWIPNGQPDIKKVIEGLNDIRITFRWDNETEKNTTFLNGENIEEEIRKLEVSQNVSPISTIAEVRHEMVKQQRENGKNKGIVMDGRDIGTVVFPDAELKIFMTASPETRAQRRFLELKEKGLEVNFDDILANVKERDEIDSTRKVSPLKKADDALVLDNSNLTREQQLEWTLEKVKERTKKHEG</sequence>
<dbReference type="GO" id="GO:0005829">
    <property type="term" value="C:cytosol"/>
    <property type="evidence" value="ECO:0007669"/>
    <property type="project" value="TreeGrafter"/>
</dbReference>
<evidence type="ECO:0000256" key="1">
    <source>
        <dbReference type="ARBA" id="ARBA00009427"/>
    </source>
</evidence>
<proteinExistence type="inferred from homology"/>
<evidence type="ECO:0000256" key="8">
    <source>
        <dbReference type="HAMAP-Rule" id="MF_00238"/>
    </source>
</evidence>
<evidence type="ECO:0000256" key="6">
    <source>
        <dbReference type="ARBA" id="ARBA00047615"/>
    </source>
</evidence>
<evidence type="ECO:0000256" key="2">
    <source>
        <dbReference type="ARBA" id="ARBA00022679"/>
    </source>
</evidence>
<keyword evidence="11" id="KW-1185">Reference proteome</keyword>
<accession>A0A6I6JLT5</accession>
<comment type="catalytic activity">
    <reaction evidence="7 8">
        <text>CMP + ATP = CDP + ADP</text>
        <dbReference type="Rhea" id="RHEA:11600"/>
        <dbReference type="ChEBI" id="CHEBI:30616"/>
        <dbReference type="ChEBI" id="CHEBI:58069"/>
        <dbReference type="ChEBI" id="CHEBI:60377"/>
        <dbReference type="ChEBI" id="CHEBI:456216"/>
        <dbReference type="EC" id="2.7.4.25"/>
    </reaction>
</comment>
<dbReference type="InterPro" id="IPR011994">
    <property type="entry name" value="Cytidylate_kinase_dom"/>
</dbReference>
<dbReference type="HAMAP" id="MF_00238">
    <property type="entry name" value="Cytidyl_kinase_type1"/>
    <property type="match status" value="1"/>
</dbReference>
<dbReference type="SUPFAM" id="SSF52540">
    <property type="entry name" value="P-loop containing nucleoside triphosphate hydrolases"/>
    <property type="match status" value="1"/>
</dbReference>
<evidence type="ECO:0000313" key="11">
    <source>
        <dbReference type="Proteomes" id="UP000428260"/>
    </source>
</evidence>
<dbReference type="AlphaFoldDB" id="A0A6I6JLT5"/>
<feature type="domain" description="Cytidylate kinase" evidence="9">
    <location>
        <begin position="8"/>
        <end position="226"/>
    </location>
</feature>
<keyword evidence="8" id="KW-0963">Cytoplasm</keyword>
<dbReference type="GO" id="GO:0005524">
    <property type="term" value="F:ATP binding"/>
    <property type="evidence" value="ECO:0007669"/>
    <property type="project" value="UniProtKB-UniRule"/>
</dbReference>
<keyword evidence="5 8" id="KW-0067">ATP-binding</keyword>
<evidence type="ECO:0000313" key="10">
    <source>
        <dbReference type="EMBL" id="QGY43301.1"/>
    </source>
</evidence>
<dbReference type="CDD" id="cd02020">
    <property type="entry name" value="CMPK"/>
    <property type="match status" value="1"/>
</dbReference>
<comment type="similarity">
    <text evidence="1 8">Belongs to the cytidylate kinase family. Type 1 subfamily.</text>
</comment>
<dbReference type="GO" id="GO:0015949">
    <property type="term" value="P:nucleobase-containing small molecule interconversion"/>
    <property type="evidence" value="ECO:0007669"/>
    <property type="project" value="TreeGrafter"/>
</dbReference>
<evidence type="ECO:0000256" key="3">
    <source>
        <dbReference type="ARBA" id="ARBA00022741"/>
    </source>
</evidence>
<dbReference type="PANTHER" id="PTHR21299">
    <property type="entry name" value="CYTIDYLATE KINASE/PANTOATE-BETA-ALANINE LIGASE"/>
    <property type="match status" value="1"/>
</dbReference>
<dbReference type="KEGG" id="mcos:GM418_06395"/>
<dbReference type="RefSeq" id="WP_158864295.1">
    <property type="nucleotide sequence ID" value="NZ_CP046401.1"/>
</dbReference>
<dbReference type="EC" id="2.7.4.25" evidence="8"/>
<dbReference type="Gene3D" id="3.40.50.300">
    <property type="entry name" value="P-loop containing nucleotide triphosphate hydrolases"/>
    <property type="match status" value="1"/>
</dbReference>
<keyword evidence="2 8" id="KW-0808">Transferase</keyword>
<dbReference type="PANTHER" id="PTHR21299:SF2">
    <property type="entry name" value="CYTIDYLATE KINASE"/>
    <property type="match status" value="1"/>
</dbReference>
<dbReference type="InterPro" id="IPR003136">
    <property type="entry name" value="Cytidylate_kin"/>
</dbReference>
<evidence type="ECO:0000256" key="4">
    <source>
        <dbReference type="ARBA" id="ARBA00022777"/>
    </source>
</evidence>
<keyword evidence="3 8" id="KW-0547">Nucleotide-binding</keyword>
<evidence type="ECO:0000259" key="9">
    <source>
        <dbReference type="Pfam" id="PF02224"/>
    </source>
</evidence>
<name>A0A6I6JLT5_9BACT</name>
<reference evidence="10 11" key="1">
    <citation type="submission" date="2019-11" db="EMBL/GenBank/DDBJ databases">
        <authorList>
            <person name="Zheng R.K."/>
            <person name="Sun C.M."/>
        </authorList>
    </citation>
    <scope>NUCLEOTIDE SEQUENCE [LARGE SCALE GENOMIC DNA]</scope>
    <source>
        <strain evidence="10 11">WC007</strain>
    </source>
</reference>
<dbReference type="GO" id="GO:0006220">
    <property type="term" value="P:pyrimidine nucleotide metabolic process"/>
    <property type="evidence" value="ECO:0007669"/>
    <property type="project" value="UniProtKB-UniRule"/>
</dbReference>
<dbReference type="Proteomes" id="UP000428260">
    <property type="component" value="Chromosome"/>
</dbReference>
<gene>
    <name evidence="8" type="primary">cmk</name>
    <name evidence="10" type="ORF">GM418_06395</name>
</gene>